<organism evidence="1 2">
    <name type="scientific">Bombus bifarius</name>
    <dbReference type="NCBI Taxonomy" id="103933"/>
    <lineage>
        <taxon>Eukaryota</taxon>
        <taxon>Metazoa</taxon>
        <taxon>Ecdysozoa</taxon>
        <taxon>Arthropoda</taxon>
        <taxon>Hexapoda</taxon>
        <taxon>Insecta</taxon>
        <taxon>Pterygota</taxon>
        <taxon>Neoptera</taxon>
        <taxon>Endopterygota</taxon>
        <taxon>Hymenoptera</taxon>
        <taxon>Apocrita</taxon>
        <taxon>Aculeata</taxon>
        <taxon>Apoidea</taxon>
        <taxon>Anthophila</taxon>
        <taxon>Apidae</taxon>
        <taxon>Bombus</taxon>
        <taxon>Pyrobombus</taxon>
    </lineage>
</organism>
<evidence type="ECO:0000313" key="2">
    <source>
        <dbReference type="RefSeq" id="XP_033317924.1"/>
    </source>
</evidence>
<dbReference type="GeneID" id="117215648"/>
<accession>A0A6P8NC76</accession>
<dbReference type="KEGG" id="bbif:117215648"/>
<gene>
    <name evidence="2" type="primary">LOC117215648</name>
</gene>
<evidence type="ECO:0000313" key="1">
    <source>
        <dbReference type="Proteomes" id="UP000515164"/>
    </source>
</evidence>
<protein>
    <submittedName>
        <fullName evidence="2">Uncharacterized protein LOC117215648</fullName>
    </submittedName>
</protein>
<dbReference type="Proteomes" id="UP000515164">
    <property type="component" value="Unplaced"/>
</dbReference>
<dbReference type="AlphaFoldDB" id="A0A6P8NC76"/>
<dbReference type="RefSeq" id="XP_033317924.1">
    <property type="nucleotide sequence ID" value="XM_033462033.1"/>
</dbReference>
<reference evidence="2" key="1">
    <citation type="submission" date="2025-08" db="UniProtKB">
        <authorList>
            <consortium name="RefSeq"/>
        </authorList>
    </citation>
    <scope>IDENTIFICATION</scope>
    <source>
        <tissue evidence="2">Muscle</tissue>
    </source>
</reference>
<keyword evidence="1" id="KW-1185">Reference proteome</keyword>
<sequence>MPIHIKAWLRWRQYEVKKMYNQNPEEAASIWMEEMKVLETQVQRRSINYETMQILTGHGIFNWYRHRIGKESHTSCWDCGAELDDTEHVLFWCPRWAAERAELEAEIGEDFAIENRVVEKIATEEGIWRKFSLLCTKAMRCRLRKGREMERMRRVEDGRMAE</sequence>
<proteinExistence type="predicted"/>
<name>A0A6P8NC76_9HYME</name>